<feature type="domain" description="NADPH-dependent FMN reductase-like" evidence="4">
    <location>
        <begin position="8"/>
        <end position="146"/>
    </location>
</feature>
<dbReference type="Gene3D" id="3.40.50.360">
    <property type="match status" value="1"/>
</dbReference>
<sequence length="189" mass="19461">MPRPDPVRVAALVGNPRSGSRTLAAAAALARTLAVRLDPTAAAAGPASVVDLATLAPALHAQPRTPDLDAALRAVADADVLVVATPVHKASFTGLLKSFLDLYGPDGLAGAVAVPLVVSASAAHALVGEVHLRPVLVELGATVPTRSLTLLDAELADVAPVVERWWQRAEDPLRRAVGADRTRALEVAR</sequence>
<keyword evidence="1" id="KW-0285">Flavoprotein</keyword>
<dbReference type="RefSeq" id="WP_207339302.1">
    <property type="nucleotide sequence ID" value="NZ_CP074405.1"/>
</dbReference>
<dbReference type="InterPro" id="IPR029039">
    <property type="entry name" value="Flavoprotein-like_sf"/>
</dbReference>
<organism evidence="5 6">
    <name type="scientific">Cellulomonas wangleii</name>
    <dbReference type="NCBI Taxonomy" id="2816956"/>
    <lineage>
        <taxon>Bacteria</taxon>
        <taxon>Bacillati</taxon>
        <taxon>Actinomycetota</taxon>
        <taxon>Actinomycetes</taxon>
        <taxon>Micrococcales</taxon>
        <taxon>Cellulomonadaceae</taxon>
        <taxon>Cellulomonas</taxon>
    </lineage>
</organism>
<evidence type="ECO:0000259" key="4">
    <source>
        <dbReference type="Pfam" id="PF03358"/>
    </source>
</evidence>
<dbReference type="InterPro" id="IPR005025">
    <property type="entry name" value="FMN_Rdtase-like_dom"/>
</dbReference>
<dbReference type="Proteomes" id="UP000677804">
    <property type="component" value="Chromosome"/>
</dbReference>
<dbReference type="Pfam" id="PF03358">
    <property type="entry name" value="FMN_red"/>
    <property type="match status" value="1"/>
</dbReference>
<dbReference type="SUPFAM" id="SSF52218">
    <property type="entry name" value="Flavoproteins"/>
    <property type="match status" value="1"/>
</dbReference>
<reference evidence="5 6" key="1">
    <citation type="submission" date="2021-05" db="EMBL/GenBank/DDBJ databases">
        <title>Novel species in genus Cellulomonas.</title>
        <authorList>
            <person name="Zhang G."/>
        </authorList>
    </citation>
    <scope>NUCLEOTIDE SEQUENCE [LARGE SCALE GENOMIC DNA]</scope>
    <source>
        <strain evidence="6">zg-ZUI222</strain>
    </source>
</reference>
<proteinExistence type="predicted"/>
<protein>
    <submittedName>
        <fullName evidence="5">NAD(P)H-dependent oxidoreductase</fullName>
    </submittedName>
</protein>
<keyword evidence="2" id="KW-0288">FMN</keyword>
<dbReference type="EMBL" id="CP074405">
    <property type="protein sequence ID" value="QVI61726.1"/>
    <property type="molecule type" value="Genomic_DNA"/>
</dbReference>
<evidence type="ECO:0000256" key="3">
    <source>
        <dbReference type="ARBA" id="ARBA00023002"/>
    </source>
</evidence>
<dbReference type="PANTHER" id="PTHR43408:SF1">
    <property type="entry name" value="FMN REDUCTASE (NADPH)"/>
    <property type="match status" value="1"/>
</dbReference>
<evidence type="ECO:0000313" key="5">
    <source>
        <dbReference type="EMBL" id="QVI61726.1"/>
    </source>
</evidence>
<evidence type="ECO:0000313" key="6">
    <source>
        <dbReference type="Proteomes" id="UP000677804"/>
    </source>
</evidence>
<keyword evidence="6" id="KW-1185">Reference proteome</keyword>
<evidence type="ECO:0000256" key="2">
    <source>
        <dbReference type="ARBA" id="ARBA00022643"/>
    </source>
</evidence>
<dbReference type="PANTHER" id="PTHR43408">
    <property type="entry name" value="FMN REDUCTASE (NADPH)"/>
    <property type="match status" value="1"/>
</dbReference>
<evidence type="ECO:0000256" key="1">
    <source>
        <dbReference type="ARBA" id="ARBA00022630"/>
    </source>
</evidence>
<name>A0ABX8D3U2_9CELL</name>
<accession>A0ABX8D3U2</accession>
<keyword evidence="3" id="KW-0560">Oxidoreductase</keyword>
<dbReference type="InterPro" id="IPR051814">
    <property type="entry name" value="NAD(P)H-dep_FMN_reductase"/>
</dbReference>
<gene>
    <name evidence="5" type="ORF">KG103_14900</name>
</gene>